<dbReference type="AlphaFoldDB" id="A0A0C2GES9"/>
<feature type="region of interest" description="Disordered" evidence="1">
    <location>
        <begin position="140"/>
        <end position="193"/>
    </location>
</feature>
<evidence type="ECO:0000313" key="2">
    <source>
        <dbReference type="EMBL" id="KIH57384.1"/>
    </source>
</evidence>
<evidence type="ECO:0000313" key="3">
    <source>
        <dbReference type="Proteomes" id="UP000054047"/>
    </source>
</evidence>
<accession>A0A0C2GES9</accession>
<keyword evidence="3" id="KW-1185">Reference proteome</keyword>
<name>A0A0C2GES9_9BILA</name>
<dbReference type="EMBL" id="KN734446">
    <property type="protein sequence ID" value="KIH57384.1"/>
    <property type="molecule type" value="Genomic_DNA"/>
</dbReference>
<evidence type="ECO:0000256" key="1">
    <source>
        <dbReference type="SAM" id="MobiDB-lite"/>
    </source>
</evidence>
<protein>
    <submittedName>
        <fullName evidence="2">Uncharacterized protein</fullName>
    </submittedName>
</protein>
<sequence length="193" mass="21612">MVKSKGYSPFFVAYGRHPSTWSDIVHQLPSRLTFATESFADQLTAALQTTIMDVGNQIARKTATYKSGYDYQNKVYAKDISTGDLVLLRDDTVRPKFTHQWKGPFVVKSVSRPNATIANLIGRTSSQMVHMNRLKIYSPRSTSANVSTPNQTIDTPSISETSEAEEPNLRRSRRIQLKQQTFSSTPPAPAQEN</sequence>
<dbReference type="OrthoDB" id="5850368at2759"/>
<gene>
    <name evidence="2" type="ORF">ANCDUO_12425</name>
</gene>
<feature type="compositionally biased region" description="Polar residues" evidence="1">
    <location>
        <begin position="140"/>
        <end position="161"/>
    </location>
</feature>
<dbReference type="Proteomes" id="UP000054047">
    <property type="component" value="Unassembled WGS sequence"/>
</dbReference>
<reference evidence="2 3" key="1">
    <citation type="submission" date="2013-12" db="EMBL/GenBank/DDBJ databases">
        <title>Draft genome of the parsitic nematode Ancylostoma duodenale.</title>
        <authorList>
            <person name="Mitreva M."/>
        </authorList>
    </citation>
    <scope>NUCLEOTIDE SEQUENCE [LARGE SCALE GENOMIC DNA]</scope>
    <source>
        <strain evidence="2 3">Zhejiang</strain>
    </source>
</reference>
<proteinExistence type="predicted"/>
<organism evidence="2 3">
    <name type="scientific">Ancylostoma duodenale</name>
    <dbReference type="NCBI Taxonomy" id="51022"/>
    <lineage>
        <taxon>Eukaryota</taxon>
        <taxon>Metazoa</taxon>
        <taxon>Ecdysozoa</taxon>
        <taxon>Nematoda</taxon>
        <taxon>Chromadorea</taxon>
        <taxon>Rhabditida</taxon>
        <taxon>Rhabditina</taxon>
        <taxon>Rhabditomorpha</taxon>
        <taxon>Strongyloidea</taxon>
        <taxon>Ancylostomatidae</taxon>
        <taxon>Ancylostomatinae</taxon>
        <taxon>Ancylostoma</taxon>
    </lineage>
</organism>